<dbReference type="AlphaFoldDB" id="X8DUD0"/>
<name>X8DUD0_9MYCO</name>
<gene>
    <name evidence="2" type="ORF">I540_1743</name>
</gene>
<evidence type="ECO:0000313" key="2">
    <source>
        <dbReference type="EMBL" id="EUA71989.1"/>
    </source>
</evidence>
<dbReference type="EMBL" id="JAOJ01000002">
    <property type="protein sequence ID" value="EUA71989.1"/>
    <property type="molecule type" value="Genomic_DNA"/>
</dbReference>
<evidence type="ECO:0000313" key="3">
    <source>
        <dbReference type="Proteomes" id="UP000023351"/>
    </source>
</evidence>
<sequence>MEDDEQEELERVTDWIGRLEAFAESLDDLEGESARDFANNACTAFQATIMPSITPGRANAAVLMLLEAASVVTRATRTVLMDWADTPDVRDRYTRESAQQLVKDALDGVLSDCKRWLSDAMPSSDQIRQRVASALAGMKEDEEALGTCNAELDAQDAEAEADPYGAILFHADPSRSDAPILEKVCSFTEDDHKRYRDAYEQLRRQIDSELLQHISDEYDRFSTVLAGIKEDLRANTIGVFDEDAWDERRRRARSALISFTMALQVHQEQTINAAKRLFGRKTPQLEAVEKLFKDLRESSFEYGWLEELRDALQHGDINAFKYDFTATVNGEPTVNVYMDRGFMLQFTGRPGNKTWLKRDELRAMISDPNLRDMIEAIRPLMGPLQEKLDIILYPDVANDAATVRELIGRFERRSGTYAMQTGPGFTRRKLMPPLFRLAPRVLHFAQFVYTNSQGETVLPQVIRLGAGRTMLFGSS</sequence>
<proteinExistence type="predicted"/>
<accession>X8DUD0</accession>
<evidence type="ECO:0000256" key="1">
    <source>
        <dbReference type="SAM" id="Coils"/>
    </source>
</evidence>
<reference evidence="2 3" key="1">
    <citation type="submission" date="2013-12" db="EMBL/GenBank/DDBJ databases">
        <authorList>
            <person name="Zelazny A."/>
            <person name="Olivier K."/>
            <person name="Holland S."/>
            <person name="Lenaerts A."/>
            <person name="Ordway D."/>
            <person name="DeGroote M.A."/>
            <person name="Parker T."/>
            <person name="Sizemore C."/>
            <person name="Tallon L.J."/>
            <person name="Sadzewicz L.K."/>
            <person name="Sengamalay N."/>
            <person name="Fraser C.M."/>
            <person name="Hine E."/>
            <person name="Shefchek K.A."/>
            <person name="Das S.P."/>
            <person name="Tettelin H."/>
        </authorList>
    </citation>
    <scope>NUCLEOTIDE SEQUENCE [LARGE SCALE GENOMIC DNA]</scope>
    <source>
        <strain evidence="2 3">1513</strain>
    </source>
</reference>
<protein>
    <submittedName>
        <fullName evidence="2">Uncharacterized protein</fullName>
    </submittedName>
</protein>
<dbReference type="PATRIC" id="fig|1299321.3.peg.1671"/>
<keyword evidence="1" id="KW-0175">Coiled coil</keyword>
<comment type="caution">
    <text evidence="2">The sequence shown here is derived from an EMBL/GenBank/DDBJ whole genome shotgun (WGS) entry which is preliminary data.</text>
</comment>
<feature type="coiled-coil region" evidence="1">
    <location>
        <begin position="185"/>
        <end position="212"/>
    </location>
</feature>
<organism evidence="2 3">
    <name type="scientific">Mycobacteroides abscessus subsp. bolletii 1513</name>
    <dbReference type="NCBI Taxonomy" id="1299321"/>
    <lineage>
        <taxon>Bacteria</taxon>
        <taxon>Bacillati</taxon>
        <taxon>Actinomycetota</taxon>
        <taxon>Actinomycetes</taxon>
        <taxon>Mycobacteriales</taxon>
        <taxon>Mycobacteriaceae</taxon>
        <taxon>Mycobacteroides</taxon>
        <taxon>Mycobacteroides abscessus</taxon>
    </lineage>
</organism>
<dbReference type="Proteomes" id="UP000023351">
    <property type="component" value="Unassembled WGS sequence"/>
</dbReference>